<dbReference type="AlphaFoldDB" id="A0A8B8U7J3"/>
<evidence type="ECO:0000256" key="1">
    <source>
        <dbReference type="ARBA" id="ARBA00004123"/>
    </source>
</evidence>
<keyword evidence="4" id="KW-0963">Cytoplasm</keyword>
<evidence type="ECO:0000256" key="6">
    <source>
        <dbReference type="SAM" id="MobiDB-lite"/>
    </source>
</evidence>
<evidence type="ECO:0000313" key="9">
    <source>
        <dbReference type="RefSeq" id="XP_032350554.1"/>
    </source>
</evidence>
<evidence type="ECO:0000313" key="8">
    <source>
        <dbReference type="Proteomes" id="UP000694856"/>
    </source>
</evidence>
<feature type="region of interest" description="Disordered" evidence="6">
    <location>
        <begin position="275"/>
        <end position="297"/>
    </location>
</feature>
<dbReference type="CDD" id="cd12795">
    <property type="entry name" value="FILIA_N_like"/>
    <property type="match status" value="1"/>
</dbReference>
<feature type="region of interest" description="Disordered" evidence="6">
    <location>
        <begin position="86"/>
        <end position="174"/>
    </location>
</feature>
<dbReference type="GeneID" id="116668109"/>
<feature type="compositionally biased region" description="Polar residues" evidence="6">
    <location>
        <begin position="37"/>
        <end position="48"/>
    </location>
</feature>
<evidence type="ECO:0000259" key="7">
    <source>
        <dbReference type="Pfam" id="PF16005"/>
    </source>
</evidence>
<dbReference type="Gene3D" id="3.30.1370.10">
    <property type="entry name" value="K Homology domain, type 1"/>
    <property type="match status" value="1"/>
</dbReference>
<evidence type="ECO:0000256" key="2">
    <source>
        <dbReference type="ARBA" id="ARBA00004496"/>
    </source>
</evidence>
<dbReference type="InterPro" id="IPR051778">
    <property type="entry name" value="KHDC1"/>
</dbReference>
<reference evidence="9" key="1">
    <citation type="submission" date="2025-08" db="UniProtKB">
        <authorList>
            <consortium name="RefSeq"/>
        </authorList>
    </citation>
    <scope>IDENTIFICATION</scope>
    <source>
        <tissue evidence="9">Ear skin</tissue>
    </source>
</reference>
<accession>A0A8B8U7J3</accession>
<dbReference type="Pfam" id="PF16005">
    <property type="entry name" value="MOEP19"/>
    <property type="match status" value="1"/>
</dbReference>
<dbReference type="Proteomes" id="UP000694856">
    <property type="component" value="Chromosome 13"/>
</dbReference>
<organism evidence="8 9">
    <name type="scientific">Camelus ferus</name>
    <name type="common">Wild bactrian camel</name>
    <name type="synonym">Camelus bactrianus ferus</name>
    <dbReference type="NCBI Taxonomy" id="419612"/>
    <lineage>
        <taxon>Eukaryota</taxon>
        <taxon>Metazoa</taxon>
        <taxon>Chordata</taxon>
        <taxon>Craniata</taxon>
        <taxon>Vertebrata</taxon>
        <taxon>Euteleostomi</taxon>
        <taxon>Mammalia</taxon>
        <taxon>Eutheria</taxon>
        <taxon>Laurasiatheria</taxon>
        <taxon>Artiodactyla</taxon>
        <taxon>Tylopoda</taxon>
        <taxon>Camelidae</taxon>
        <taxon>Camelus</taxon>
    </lineage>
</organism>
<gene>
    <name evidence="9" type="primary">LOC116668109</name>
</gene>
<dbReference type="PANTHER" id="PTHR19447:SF14">
    <property type="entry name" value="OOCYTE-EXPRESSED PROTEIN HOMOLOG"/>
    <property type="match status" value="1"/>
</dbReference>
<feature type="domain" description="KH-like RNA-binding" evidence="7">
    <location>
        <begin position="186"/>
        <end position="269"/>
    </location>
</feature>
<dbReference type="InterPro" id="IPR036612">
    <property type="entry name" value="KH_dom_type_1_sf"/>
</dbReference>
<dbReference type="RefSeq" id="XP_032350554.1">
    <property type="nucleotide sequence ID" value="XM_032494663.1"/>
</dbReference>
<keyword evidence="8" id="KW-1185">Reference proteome</keyword>
<dbReference type="GO" id="GO:0005634">
    <property type="term" value="C:nucleus"/>
    <property type="evidence" value="ECO:0007669"/>
    <property type="project" value="UniProtKB-SubCell"/>
</dbReference>
<dbReference type="PANTHER" id="PTHR19447">
    <property type="entry name" value="OOCYTE-EXPRESSED PROTEIN HOMOLOG-RELATED"/>
    <property type="match status" value="1"/>
</dbReference>
<sequence length="297" mass="31672">MVAEAADTAAASGCPCLARLLQGLVWTGGPALREPDVQQSPQGATQSPAGRPATAATPSHLVFLLGLVHGDDHREPLIVTGAQINASSRWKRKPTCPTSAGKLVSRKGGGVSQQQGVGAPEGAGPQEHKGRLAPPQVPRKWLTPGSPSADPSMGDPGEAAQAQEGERTAPAQGDGLLMLPPRVLVRPWWFPAEDLENPLVFYLEAWLADQVFGPELEILPEIQWMSQALLSVNTVKSGTFVEIRVFGRPRVQLHVKSVILSLALRHKEHRAAGPRFKASTVRNDVDSTPCPPTPVKE</sequence>
<protein>
    <submittedName>
        <fullName evidence="9">Uncharacterized protein LOC116668109</fullName>
    </submittedName>
</protein>
<feature type="region of interest" description="Disordered" evidence="6">
    <location>
        <begin position="32"/>
        <end position="54"/>
    </location>
</feature>
<dbReference type="GO" id="GO:0009880">
    <property type="term" value="P:embryonic pattern specification"/>
    <property type="evidence" value="ECO:0007669"/>
    <property type="project" value="TreeGrafter"/>
</dbReference>
<dbReference type="GO" id="GO:0032991">
    <property type="term" value="C:protein-containing complex"/>
    <property type="evidence" value="ECO:0007669"/>
    <property type="project" value="TreeGrafter"/>
</dbReference>
<dbReference type="InterPro" id="IPR031952">
    <property type="entry name" value="MOEP19_KH-like"/>
</dbReference>
<dbReference type="GO" id="GO:0035088">
    <property type="term" value="P:establishment or maintenance of apical/basal cell polarity"/>
    <property type="evidence" value="ECO:0007669"/>
    <property type="project" value="TreeGrafter"/>
</dbReference>
<comment type="similarity">
    <text evidence="3">Belongs to the KHDC1 family.</text>
</comment>
<dbReference type="GO" id="GO:0003723">
    <property type="term" value="F:RNA binding"/>
    <property type="evidence" value="ECO:0007669"/>
    <property type="project" value="InterPro"/>
</dbReference>
<comment type="subcellular location">
    <subcellularLocation>
        <location evidence="2">Cytoplasm</location>
    </subcellularLocation>
    <subcellularLocation>
        <location evidence="1">Nucleus</location>
    </subcellularLocation>
</comment>
<dbReference type="KEGG" id="cfr:116668109"/>
<evidence type="ECO:0000256" key="3">
    <source>
        <dbReference type="ARBA" id="ARBA00009081"/>
    </source>
</evidence>
<name>A0A8B8U7J3_CAMFR</name>
<evidence type="ECO:0000256" key="5">
    <source>
        <dbReference type="ARBA" id="ARBA00023242"/>
    </source>
</evidence>
<evidence type="ECO:0000256" key="4">
    <source>
        <dbReference type="ARBA" id="ARBA00022490"/>
    </source>
</evidence>
<proteinExistence type="inferred from homology"/>
<keyword evidence="5" id="KW-0539">Nucleus</keyword>
<dbReference type="GO" id="GO:0005737">
    <property type="term" value="C:cytoplasm"/>
    <property type="evidence" value="ECO:0007669"/>
    <property type="project" value="UniProtKB-SubCell"/>
</dbReference>